<gene>
    <name evidence="1" type="ORF">QF030_000492</name>
</gene>
<reference evidence="1 2" key="1">
    <citation type="submission" date="2023-07" db="EMBL/GenBank/DDBJ databases">
        <title>Comparative genomics of wheat-associated soil bacteria to identify genetic determinants of phenazine resistance.</title>
        <authorList>
            <person name="Mouncey N."/>
        </authorList>
    </citation>
    <scope>NUCLEOTIDE SEQUENCE [LARGE SCALE GENOMIC DNA]</scope>
    <source>
        <strain evidence="1 2">B2I6</strain>
    </source>
</reference>
<proteinExistence type="predicted"/>
<name>A0ABU0NGT4_STRRH</name>
<dbReference type="Pfam" id="PF13560">
    <property type="entry name" value="HTH_31"/>
    <property type="match status" value="1"/>
</dbReference>
<keyword evidence="2" id="KW-1185">Reference proteome</keyword>
<sequence>MGRPEKPVDRTVRERADLADFLRGLKAAAGMTYEQMAKETNGVPSKATFERAASGRSVPAWDTVSAFVSVTTTVETWIMAAREPMIYARQLWTCARRATRAPYYVHKAPDPEIVWGVADFSRALRDQHVWAGYPSPREMERMAGPGGLPSTTARRIIQGQILPVDPAQAIAFLEVCGTADLASWIAAGRRALEHDRPYDVGTYAWVKAHKRILAEFSTAAMEDIFV</sequence>
<accession>A0ABU0NGT4</accession>
<protein>
    <recommendedName>
        <fullName evidence="3">XRE family transcriptional regulator</fullName>
    </recommendedName>
</protein>
<dbReference type="Proteomes" id="UP001230654">
    <property type="component" value="Unassembled WGS sequence"/>
</dbReference>
<evidence type="ECO:0008006" key="3">
    <source>
        <dbReference type="Google" id="ProtNLM"/>
    </source>
</evidence>
<evidence type="ECO:0000313" key="1">
    <source>
        <dbReference type="EMBL" id="MDQ0578314.1"/>
    </source>
</evidence>
<evidence type="ECO:0000313" key="2">
    <source>
        <dbReference type="Proteomes" id="UP001230654"/>
    </source>
</evidence>
<dbReference type="RefSeq" id="WP_307160928.1">
    <property type="nucleotide sequence ID" value="NZ_JAUSWV010000001.1"/>
</dbReference>
<dbReference type="EMBL" id="JAUSWV010000001">
    <property type="protein sequence ID" value="MDQ0578314.1"/>
    <property type="molecule type" value="Genomic_DNA"/>
</dbReference>
<comment type="caution">
    <text evidence="1">The sequence shown here is derived from an EMBL/GenBank/DDBJ whole genome shotgun (WGS) entry which is preliminary data.</text>
</comment>
<organism evidence="1 2">
    <name type="scientific">Streptomyces rishiriensis</name>
    <dbReference type="NCBI Taxonomy" id="68264"/>
    <lineage>
        <taxon>Bacteria</taxon>
        <taxon>Bacillati</taxon>
        <taxon>Actinomycetota</taxon>
        <taxon>Actinomycetes</taxon>
        <taxon>Kitasatosporales</taxon>
        <taxon>Streptomycetaceae</taxon>
        <taxon>Streptomyces</taxon>
    </lineage>
</organism>